<dbReference type="EMBL" id="JH668451">
    <property type="protein sequence ID" value="KAG6453856.1"/>
    <property type="molecule type" value="Genomic_DNA"/>
</dbReference>
<name>A0A921ZAA0_MANSE</name>
<keyword evidence="2" id="KW-1185">Reference proteome</keyword>
<dbReference type="Proteomes" id="UP000791440">
    <property type="component" value="Unassembled WGS sequence"/>
</dbReference>
<sequence length="53" mass="6245">MGHKLSITSTNKCHIKDTLELHRFTDYVHELTGMTRHWIEKCYLFANSKPKSP</sequence>
<protein>
    <submittedName>
        <fullName evidence="1">Uncharacterized protein</fullName>
    </submittedName>
</protein>
<evidence type="ECO:0000313" key="2">
    <source>
        <dbReference type="Proteomes" id="UP000791440"/>
    </source>
</evidence>
<accession>A0A921ZAA0</accession>
<proteinExistence type="predicted"/>
<dbReference type="AlphaFoldDB" id="A0A921ZAA0"/>
<dbReference type="EMBL" id="JH668451">
    <property type="protein sequence ID" value="KAG6453855.1"/>
    <property type="molecule type" value="Genomic_DNA"/>
</dbReference>
<evidence type="ECO:0000313" key="1">
    <source>
        <dbReference type="EMBL" id="KAG6453855.1"/>
    </source>
</evidence>
<gene>
    <name evidence="1" type="ORF">O3G_MSEX008356</name>
</gene>
<reference evidence="1" key="1">
    <citation type="journal article" date="2016" name="Insect Biochem. Mol. Biol.">
        <title>Multifaceted biological insights from a draft genome sequence of the tobacco hornworm moth, Manduca sexta.</title>
        <authorList>
            <person name="Kanost M.R."/>
            <person name="Arrese E.L."/>
            <person name="Cao X."/>
            <person name="Chen Y.R."/>
            <person name="Chellapilla S."/>
            <person name="Goldsmith M.R."/>
            <person name="Grosse-Wilde E."/>
            <person name="Heckel D.G."/>
            <person name="Herndon N."/>
            <person name="Jiang H."/>
            <person name="Papanicolaou A."/>
            <person name="Qu J."/>
            <person name="Soulages J.L."/>
            <person name="Vogel H."/>
            <person name="Walters J."/>
            <person name="Waterhouse R.M."/>
            <person name="Ahn S.J."/>
            <person name="Almeida F.C."/>
            <person name="An C."/>
            <person name="Aqrawi P."/>
            <person name="Bretschneider A."/>
            <person name="Bryant W.B."/>
            <person name="Bucks S."/>
            <person name="Chao H."/>
            <person name="Chevignon G."/>
            <person name="Christen J.M."/>
            <person name="Clarke D.F."/>
            <person name="Dittmer N.T."/>
            <person name="Ferguson L.C.F."/>
            <person name="Garavelou S."/>
            <person name="Gordon K.H.J."/>
            <person name="Gunaratna R.T."/>
            <person name="Han Y."/>
            <person name="Hauser F."/>
            <person name="He Y."/>
            <person name="Heidel-Fischer H."/>
            <person name="Hirsh A."/>
            <person name="Hu Y."/>
            <person name="Jiang H."/>
            <person name="Kalra D."/>
            <person name="Klinner C."/>
            <person name="Konig C."/>
            <person name="Kovar C."/>
            <person name="Kroll A.R."/>
            <person name="Kuwar S.S."/>
            <person name="Lee S.L."/>
            <person name="Lehman R."/>
            <person name="Li K."/>
            <person name="Li Z."/>
            <person name="Liang H."/>
            <person name="Lovelace S."/>
            <person name="Lu Z."/>
            <person name="Mansfield J.H."/>
            <person name="McCulloch K.J."/>
            <person name="Mathew T."/>
            <person name="Morton B."/>
            <person name="Muzny D.M."/>
            <person name="Neunemann D."/>
            <person name="Ongeri F."/>
            <person name="Pauchet Y."/>
            <person name="Pu L.L."/>
            <person name="Pyrousis I."/>
            <person name="Rao X.J."/>
            <person name="Redding A."/>
            <person name="Roesel C."/>
            <person name="Sanchez-Gracia A."/>
            <person name="Schaack S."/>
            <person name="Shukla A."/>
            <person name="Tetreau G."/>
            <person name="Wang Y."/>
            <person name="Xiong G.H."/>
            <person name="Traut W."/>
            <person name="Walsh T.K."/>
            <person name="Worley K.C."/>
            <person name="Wu D."/>
            <person name="Wu W."/>
            <person name="Wu Y.Q."/>
            <person name="Zhang X."/>
            <person name="Zou Z."/>
            <person name="Zucker H."/>
            <person name="Briscoe A.D."/>
            <person name="Burmester T."/>
            <person name="Clem R.J."/>
            <person name="Feyereisen R."/>
            <person name="Grimmelikhuijzen C.J.P."/>
            <person name="Hamodrakas S.J."/>
            <person name="Hansson B.S."/>
            <person name="Huguet E."/>
            <person name="Jermiin L.S."/>
            <person name="Lan Q."/>
            <person name="Lehman H.K."/>
            <person name="Lorenzen M."/>
            <person name="Merzendorfer H."/>
            <person name="Michalopoulos I."/>
            <person name="Morton D.B."/>
            <person name="Muthukrishnan S."/>
            <person name="Oakeshott J.G."/>
            <person name="Palmer W."/>
            <person name="Park Y."/>
            <person name="Passarelli A.L."/>
            <person name="Rozas J."/>
            <person name="Schwartz L.M."/>
            <person name="Smith W."/>
            <person name="Southgate A."/>
            <person name="Vilcinskas A."/>
            <person name="Vogt R."/>
            <person name="Wang P."/>
            <person name="Werren J."/>
            <person name="Yu X.Q."/>
            <person name="Zhou J.J."/>
            <person name="Brown S.J."/>
            <person name="Scherer S.E."/>
            <person name="Richards S."/>
            <person name="Blissard G.W."/>
        </authorList>
    </citation>
    <scope>NUCLEOTIDE SEQUENCE</scope>
</reference>
<comment type="caution">
    <text evidence="1">The sequence shown here is derived from an EMBL/GenBank/DDBJ whole genome shotgun (WGS) entry which is preliminary data.</text>
</comment>
<organism evidence="1 2">
    <name type="scientific">Manduca sexta</name>
    <name type="common">Tobacco hawkmoth</name>
    <name type="synonym">Tobacco hornworm</name>
    <dbReference type="NCBI Taxonomy" id="7130"/>
    <lineage>
        <taxon>Eukaryota</taxon>
        <taxon>Metazoa</taxon>
        <taxon>Ecdysozoa</taxon>
        <taxon>Arthropoda</taxon>
        <taxon>Hexapoda</taxon>
        <taxon>Insecta</taxon>
        <taxon>Pterygota</taxon>
        <taxon>Neoptera</taxon>
        <taxon>Endopterygota</taxon>
        <taxon>Lepidoptera</taxon>
        <taxon>Glossata</taxon>
        <taxon>Ditrysia</taxon>
        <taxon>Bombycoidea</taxon>
        <taxon>Sphingidae</taxon>
        <taxon>Sphinginae</taxon>
        <taxon>Sphingini</taxon>
        <taxon>Manduca</taxon>
    </lineage>
</organism>
<reference evidence="1" key="2">
    <citation type="submission" date="2020-12" db="EMBL/GenBank/DDBJ databases">
        <authorList>
            <person name="Kanost M."/>
        </authorList>
    </citation>
    <scope>NUCLEOTIDE SEQUENCE</scope>
</reference>